<feature type="binding site" evidence="9">
    <location>
        <position position="11"/>
    </location>
    <ligand>
        <name>a divalent metal cation</name>
        <dbReference type="ChEBI" id="CHEBI:60240"/>
    </ligand>
</feature>
<dbReference type="GO" id="GO:0008254">
    <property type="term" value="F:3'-nucleotidase activity"/>
    <property type="evidence" value="ECO:0007669"/>
    <property type="project" value="TreeGrafter"/>
</dbReference>
<sequence>MERKKLLLVNDDGYFSEGILILYEVLKKRFLVKVVAPDRNLSGAGHSLTFTKPLRIRQVDRDIYTVIEGTPADCVHLGVGVIFEGKKPDLVVSGINKGPNLGEDITYSGTVAGAMEGAILGIPSIAVSLFARDNFLFEDASLVVLDLINLVLAEKFRKNLYLNVNIPNIPYREIKAYAVTRQGHRNYKELVIRYKDPYGQPIYWIAATKFNWRAEPWSDYWAVANGFVSITPLDLDLTSPLVKKGIALFY</sequence>
<comment type="cofactor">
    <cofactor evidence="2">
        <name>Mg(2+)</name>
        <dbReference type="ChEBI" id="CHEBI:18420"/>
    </cofactor>
</comment>
<dbReference type="NCBIfam" id="NF001490">
    <property type="entry name" value="PRK00346.1-4"/>
    <property type="match status" value="1"/>
</dbReference>
<feature type="domain" description="Survival protein SurE-like phosphatase/nucleotidase" evidence="10">
    <location>
        <begin position="7"/>
        <end position="189"/>
    </location>
</feature>
<comment type="function">
    <text evidence="9">Nucleotidase that shows phosphatase activity on nucleoside 5'-monophosphates.</text>
</comment>
<name>A0A9D0YQ87_AQUAO</name>
<evidence type="ECO:0000313" key="12">
    <source>
        <dbReference type="Proteomes" id="UP000606463"/>
    </source>
</evidence>
<dbReference type="GO" id="GO:0005737">
    <property type="term" value="C:cytoplasm"/>
    <property type="evidence" value="ECO:0007669"/>
    <property type="project" value="UniProtKB-SubCell"/>
</dbReference>
<keyword evidence="5 9" id="KW-0963">Cytoplasm</keyword>
<comment type="cofactor">
    <cofactor evidence="9">
        <name>a divalent metal cation</name>
        <dbReference type="ChEBI" id="CHEBI:60240"/>
    </cofactor>
    <text evidence="9">Binds 1 divalent metal cation per subunit.</text>
</comment>
<evidence type="ECO:0000256" key="8">
    <source>
        <dbReference type="ARBA" id="ARBA00022801"/>
    </source>
</evidence>
<feature type="binding site" evidence="9">
    <location>
        <position position="96"/>
    </location>
    <ligand>
        <name>a divalent metal cation</name>
        <dbReference type="ChEBI" id="CHEBI:60240"/>
    </ligand>
</feature>
<keyword evidence="7 9" id="KW-0547">Nucleotide-binding</keyword>
<evidence type="ECO:0000256" key="1">
    <source>
        <dbReference type="ARBA" id="ARBA00000815"/>
    </source>
</evidence>
<evidence type="ECO:0000259" key="10">
    <source>
        <dbReference type="Pfam" id="PF01975"/>
    </source>
</evidence>
<comment type="caution">
    <text evidence="11">The sequence shown here is derived from an EMBL/GenBank/DDBJ whole genome shotgun (WGS) entry which is preliminary data.</text>
</comment>
<dbReference type="GO" id="GO:0000166">
    <property type="term" value="F:nucleotide binding"/>
    <property type="evidence" value="ECO:0007669"/>
    <property type="project" value="UniProtKB-KW"/>
</dbReference>
<protein>
    <recommendedName>
        <fullName evidence="9">5'-nucleotidase SurE</fullName>
        <ecNumber evidence="9">3.1.3.5</ecNumber>
    </recommendedName>
    <alternativeName>
        <fullName evidence="9">Nucleoside 5'-monophosphate phosphohydrolase</fullName>
    </alternativeName>
</protein>
<evidence type="ECO:0000256" key="5">
    <source>
        <dbReference type="ARBA" id="ARBA00022490"/>
    </source>
</evidence>
<proteinExistence type="inferred from homology"/>
<dbReference type="PANTHER" id="PTHR30457">
    <property type="entry name" value="5'-NUCLEOTIDASE SURE"/>
    <property type="match status" value="1"/>
</dbReference>
<gene>
    <name evidence="9 11" type="primary">surE</name>
    <name evidence="11" type="ORF">EYH37_04835</name>
</gene>
<dbReference type="AlphaFoldDB" id="A0A9D0YQ87"/>
<dbReference type="GO" id="GO:0008253">
    <property type="term" value="F:5'-nucleotidase activity"/>
    <property type="evidence" value="ECO:0007669"/>
    <property type="project" value="UniProtKB-UniRule"/>
</dbReference>
<keyword evidence="6 9" id="KW-0479">Metal-binding</keyword>
<comment type="catalytic activity">
    <reaction evidence="1 9">
        <text>a ribonucleoside 5'-phosphate + H2O = a ribonucleoside + phosphate</text>
        <dbReference type="Rhea" id="RHEA:12484"/>
        <dbReference type="ChEBI" id="CHEBI:15377"/>
        <dbReference type="ChEBI" id="CHEBI:18254"/>
        <dbReference type="ChEBI" id="CHEBI:43474"/>
        <dbReference type="ChEBI" id="CHEBI:58043"/>
        <dbReference type="EC" id="3.1.3.5"/>
    </reaction>
</comment>
<comment type="subcellular location">
    <subcellularLocation>
        <location evidence="3 9">Cytoplasm</location>
    </subcellularLocation>
</comment>
<evidence type="ECO:0000256" key="4">
    <source>
        <dbReference type="ARBA" id="ARBA00011062"/>
    </source>
</evidence>
<dbReference type="InterPro" id="IPR030048">
    <property type="entry name" value="SurE"/>
</dbReference>
<dbReference type="Gene3D" id="3.40.1210.10">
    <property type="entry name" value="Survival protein SurE-like phosphatase/nucleotidase"/>
    <property type="match status" value="1"/>
</dbReference>
<dbReference type="InterPro" id="IPR002828">
    <property type="entry name" value="SurE-like_Pase/nucleotidase"/>
</dbReference>
<evidence type="ECO:0000256" key="9">
    <source>
        <dbReference type="HAMAP-Rule" id="MF_00060"/>
    </source>
</evidence>
<feature type="binding site" evidence="9">
    <location>
        <position position="12"/>
    </location>
    <ligand>
        <name>a divalent metal cation</name>
        <dbReference type="ChEBI" id="CHEBI:60240"/>
    </ligand>
</feature>
<evidence type="ECO:0000256" key="3">
    <source>
        <dbReference type="ARBA" id="ARBA00004496"/>
    </source>
</evidence>
<feature type="binding site" evidence="9">
    <location>
        <position position="42"/>
    </location>
    <ligand>
        <name>a divalent metal cation</name>
        <dbReference type="ChEBI" id="CHEBI:60240"/>
    </ligand>
</feature>
<comment type="similarity">
    <text evidence="4 9">Belongs to the SurE nucleotidase family.</text>
</comment>
<accession>A0A9D0YQ87</accession>
<dbReference type="PANTHER" id="PTHR30457:SF12">
    <property type="entry name" value="5'_3'-NUCLEOTIDASE SURE"/>
    <property type="match status" value="1"/>
</dbReference>
<dbReference type="EC" id="3.1.3.5" evidence="9"/>
<reference evidence="11" key="1">
    <citation type="journal article" date="2020" name="ISME J.">
        <title>Gammaproteobacteria mediating utilization of methyl-, sulfur- and petroleum organic compounds in deep ocean hydrothermal plumes.</title>
        <authorList>
            <person name="Zhou Z."/>
            <person name="Liu Y."/>
            <person name="Pan J."/>
            <person name="Cron B.R."/>
            <person name="Toner B.M."/>
            <person name="Anantharaman K."/>
            <person name="Breier J.A."/>
            <person name="Dick G.J."/>
            <person name="Li M."/>
        </authorList>
    </citation>
    <scope>NUCLEOTIDE SEQUENCE</scope>
    <source>
        <strain evidence="11">SZUA-1501</strain>
    </source>
</reference>
<dbReference type="FunFam" id="3.40.1210.10:FF:000001">
    <property type="entry name" value="5'/3'-nucleotidase SurE"/>
    <property type="match status" value="1"/>
</dbReference>
<organism evidence="11 12">
    <name type="scientific">Aquifex aeolicus</name>
    <dbReference type="NCBI Taxonomy" id="63363"/>
    <lineage>
        <taxon>Bacteria</taxon>
        <taxon>Pseudomonadati</taxon>
        <taxon>Aquificota</taxon>
        <taxon>Aquificia</taxon>
        <taxon>Aquificales</taxon>
        <taxon>Aquificaceae</taxon>
        <taxon>Aquifex</taxon>
    </lineage>
</organism>
<dbReference type="EMBL" id="DQVE01000049">
    <property type="protein sequence ID" value="HIP98669.1"/>
    <property type="molecule type" value="Genomic_DNA"/>
</dbReference>
<dbReference type="NCBIfam" id="TIGR00087">
    <property type="entry name" value="surE"/>
    <property type="match status" value="1"/>
</dbReference>
<evidence type="ECO:0000256" key="2">
    <source>
        <dbReference type="ARBA" id="ARBA00001946"/>
    </source>
</evidence>
<dbReference type="HAMAP" id="MF_00060">
    <property type="entry name" value="SurE"/>
    <property type="match status" value="1"/>
</dbReference>
<dbReference type="GO" id="GO:0046872">
    <property type="term" value="F:metal ion binding"/>
    <property type="evidence" value="ECO:0007669"/>
    <property type="project" value="UniProtKB-UniRule"/>
</dbReference>
<dbReference type="Proteomes" id="UP000606463">
    <property type="component" value="Unassembled WGS sequence"/>
</dbReference>
<keyword evidence="8 9" id="KW-0378">Hydrolase</keyword>
<evidence type="ECO:0000313" key="11">
    <source>
        <dbReference type="EMBL" id="HIP98669.1"/>
    </source>
</evidence>
<evidence type="ECO:0000256" key="6">
    <source>
        <dbReference type="ARBA" id="ARBA00022723"/>
    </source>
</evidence>
<dbReference type="SUPFAM" id="SSF64167">
    <property type="entry name" value="SurE-like"/>
    <property type="match status" value="1"/>
</dbReference>
<dbReference type="Pfam" id="PF01975">
    <property type="entry name" value="SurE"/>
    <property type="match status" value="1"/>
</dbReference>
<dbReference type="InterPro" id="IPR036523">
    <property type="entry name" value="SurE-like_sf"/>
</dbReference>
<dbReference type="GO" id="GO:0004309">
    <property type="term" value="F:exopolyphosphatase activity"/>
    <property type="evidence" value="ECO:0007669"/>
    <property type="project" value="TreeGrafter"/>
</dbReference>
<evidence type="ECO:0000256" key="7">
    <source>
        <dbReference type="ARBA" id="ARBA00022741"/>
    </source>
</evidence>